<evidence type="ECO:0000313" key="2">
    <source>
        <dbReference type="Proteomes" id="UP000230069"/>
    </source>
</evidence>
<gene>
    <name evidence="1" type="ORF">AQUCO_04200171v1</name>
</gene>
<keyword evidence="2" id="KW-1185">Reference proteome</keyword>
<dbReference type="InParanoid" id="A0A2G5CPW6"/>
<dbReference type="Proteomes" id="UP000230069">
    <property type="component" value="Unassembled WGS sequence"/>
</dbReference>
<dbReference type="EMBL" id="KZ305059">
    <property type="protein sequence ID" value="PIA33230.1"/>
    <property type="molecule type" value="Genomic_DNA"/>
</dbReference>
<name>A0A2G5CPW6_AQUCA</name>
<organism evidence="1 2">
    <name type="scientific">Aquilegia coerulea</name>
    <name type="common">Rocky mountain columbine</name>
    <dbReference type="NCBI Taxonomy" id="218851"/>
    <lineage>
        <taxon>Eukaryota</taxon>
        <taxon>Viridiplantae</taxon>
        <taxon>Streptophyta</taxon>
        <taxon>Embryophyta</taxon>
        <taxon>Tracheophyta</taxon>
        <taxon>Spermatophyta</taxon>
        <taxon>Magnoliopsida</taxon>
        <taxon>Ranunculales</taxon>
        <taxon>Ranunculaceae</taxon>
        <taxon>Thalictroideae</taxon>
        <taxon>Aquilegia</taxon>
    </lineage>
</organism>
<evidence type="ECO:0000313" key="1">
    <source>
        <dbReference type="EMBL" id="PIA33230.1"/>
    </source>
</evidence>
<dbReference type="AlphaFoldDB" id="A0A2G5CPW6"/>
<proteinExistence type="predicted"/>
<sequence>MEEDYLSNRQVRKHEPVYSLTYTPTLVKNTMVGLDSQYPTVQHECFSSMNHCFSTDTLPHVNTSPVSTLLSTCKKEWLNRNFFSV</sequence>
<protein>
    <submittedName>
        <fullName evidence="1">Uncharacterized protein</fullName>
    </submittedName>
</protein>
<accession>A0A2G5CPW6</accession>
<reference evidence="1 2" key="1">
    <citation type="submission" date="2017-09" db="EMBL/GenBank/DDBJ databases">
        <title>WGS assembly of Aquilegia coerulea Goldsmith.</title>
        <authorList>
            <person name="Hodges S."/>
            <person name="Kramer E."/>
            <person name="Nordborg M."/>
            <person name="Tomkins J."/>
            <person name="Borevitz J."/>
            <person name="Derieg N."/>
            <person name="Yan J."/>
            <person name="Mihaltcheva S."/>
            <person name="Hayes R.D."/>
            <person name="Rokhsar D."/>
        </authorList>
    </citation>
    <scope>NUCLEOTIDE SEQUENCE [LARGE SCALE GENOMIC DNA]</scope>
    <source>
        <strain evidence="2">cv. Goldsmith</strain>
    </source>
</reference>